<keyword evidence="2" id="KW-1185">Reference proteome</keyword>
<dbReference type="Proteomes" id="UP001244640">
    <property type="component" value="Unassembled WGS sequence"/>
</dbReference>
<proteinExistence type="predicted"/>
<dbReference type="RefSeq" id="WP_307185115.1">
    <property type="nucleotide sequence ID" value="NZ_JAUTBA010000001.1"/>
</dbReference>
<evidence type="ECO:0008006" key="3">
    <source>
        <dbReference type="Google" id="ProtNLM"/>
    </source>
</evidence>
<comment type="caution">
    <text evidence="1">The sequence shown here is derived from an EMBL/GenBank/DDBJ whole genome shotgun (WGS) entry which is preliminary data.</text>
</comment>
<dbReference type="EMBL" id="JAUTBA010000001">
    <property type="protein sequence ID" value="MDQ1149244.1"/>
    <property type="molecule type" value="Genomic_DNA"/>
</dbReference>
<organism evidence="1 2">
    <name type="scientific">Sphingobacterium zeae</name>
    <dbReference type="NCBI Taxonomy" id="1776859"/>
    <lineage>
        <taxon>Bacteria</taxon>
        <taxon>Pseudomonadati</taxon>
        <taxon>Bacteroidota</taxon>
        <taxon>Sphingobacteriia</taxon>
        <taxon>Sphingobacteriales</taxon>
        <taxon>Sphingobacteriaceae</taxon>
        <taxon>Sphingobacterium</taxon>
    </lineage>
</organism>
<name>A0ABU0U338_9SPHI</name>
<protein>
    <recommendedName>
        <fullName evidence="3">DUF4296 domain-containing protein</fullName>
    </recommendedName>
</protein>
<reference evidence="1 2" key="1">
    <citation type="submission" date="2023-07" db="EMBL/GenBank/DDBJ databases">
        <title>Functional and genomic diversity of the sorghum phyllosphere microbiome.</title>
        <authorList>
            <person name="Shade A."/>
        </authorList>
    </citation>
    <scope>NUCLEOTIDE SEQUENCE [LARGE SCALE GENOMIC DNA]</scope>
    <source>
        <strain evidence="1 2">SORGH_AS_0892</strain>
    </source>
</reference>
<sequence length="108" mass="12227">MKAIQLLAIVSMVMSLTIISCKKEILQEKTLINKEGHGAKVAVQDSLETLYMMQSNLELLLADRIISKSNGYVLDISKQEATELDIPDELYQKYKTKVNELNKLLITK</sequence>
<dbReference type="PROSITE" id="PS51257">
    <property type="entry name" value="PROKAR_LIPOPROTEIN"/>
    <property type="match status" value="1"/>
</dbReference>
<gene>
    <name evidence="1" type="ORF">QE382_001228</name>
</gene>
<accession>A0ABU0U338</accession>
<evidence type="ECO:0000313" key="2">
    <source>
        <dbReference type="Proteomes" id="UP001244640"/>
    </source>
</evidence>
<evidence type="ECO:0000313" key="1">
    <source>
        <dbReference type="EMBL" id="MDQ1149244.1"/>
    </source>
</evidence>